<dbReference type="RefSeq" id="WP_309480445.1">
    <property type="nucleotide sequence ID" value="NZ_CP133720.1"/>
</dbReference>
<dbReference type="Proteomes" id="UP001181355">
    <property type="component" value="Chromosome"/>
</dbReference>
<dbReference type="EMBL" id="CP133720">
    <property type="protein sequence ID" value="WMW78944.1"/>
    <property type="molecule type" value="Genomic_DNA"/>
</dbReference>
<name>A0ABY9RCP9_9BURK</name>
<evidence type="ECO:0000313" key="2">
    <source>
        <dbReference type="Proteomes" id="UP001181355"/>
    </source>
</evidence>
<keyword evidence="2" id="KW-1185">Reference proteome</keyword>
<evidence type="ECO:0000313" key="1">
    <source>
        <dbReference type="EMBL" id="WMW78944.1"/>
    </source>
</evidence>
<proteinExistence type="predicted"/>
<organism evidence="1 2">
    <name type="scientific">Undibacterium cyanobacteriorum</name>
    <dbReference type="NCBI Taxonomy" id="3073561"/>
    <lineage>
        <taxon>Bacteria</taxon>
        <taxon>Pseudomonadati</taxon>
        <taxon>Pseudomonadota</taxon>
        <taxon>Betaproteobacteria</taxon>
        <taxon>Burkholderiales</taxon>
        <taxon>Oxalobacteraceae</taxon>
        <taxon>Undibacterium</taxon>
    </lineage>
</organism>
<evidence type="ECO:0008006" key="3">
    <source>
        <dbReference type="Google" id="ProtNLM"/>
    </source>
</evidence>
<gene>
    <name evidence="1" type="ORF">RF679_09730</name>
</gene>
<accession>A0ABY9RCP9</accession>
<sequence length="134" mass="15441">MKKILSHILLCGGSVYLLFMPLVVSAEENSAKSIINDSVQELLRNYATHNITSIMMAETALERGDKLQNQVQQYYLESEKACNERFFVNKCIEESRLQRRTWQDQIRTITQTAKAYIRQAKNASKLKQTEGHSN</sequence>
<protein>
    <recommendedName>
        <fullName evidence="3">DUF4398 domain-containing protein</fullName>
    </recommendedName>
</protein>
<reference evidence="1" key="1">
    <citation type="submission" date="2023-09" db="EMBL/GenBank/DDBJ databases">
        <title>Undibacterium sp. 20NA77.5 isolated from freshwater.</title>
        <authorList>
            <person name="Le V."/>
            <person name="Ko S.-R."/>
            <person name="Ahn C.-Y."/>
            <person name="Oh H.-M."/>
        </authorList>
    </citation>
    <scope>NUCLEOTIDE SEQUENCE</scope>
    <source>
        <strain evidence="1">20NA77.5</strain>
    </source>
</reference>